<dbReference type="SMART" id="SM00220">
    <property type="entry name" value="S_TKc"/>
    <property type="match status" value="1"/>
</dbReference>
<dbReference type="Pfam" id="PF00069">
    <property type="entry name" value="Pkinase"/>
    <property type="match status" value="1"/>
</dbReference>
<dbReference type="PANTHER" id="PTHR24349">
    <property type="entry name" value="SERINE/THREONINE-PROTEIN KINASE"/>
    <property type="match status" value="1"/>
</dbReference>
<dbReference type="Gene3D" id="1.10.238.10">
    <property type="entry name" value="EF-hand"/>
    <property type="match status" value="2"/>
</dbReference>
<dbReference type="EMBL" id="HBNR01058451">
    <property type="protein sequence ID" value="CAE4626335.1"/>
    <property type="molecule type" value="Transcribed_RNA"/>
</dbReference>
<dbReference type="InterPro" id="IPR002048">
    <property type="entry name" value="EF_hand_dom"/>
</dbReference>
<evidence type="ECO:0000256" key="2">
    <source>
        <dbReference type="ARBA" id="ARBA00011245"/>
    </source>
</evidence>
<evidence type="ECO:0000313" key="12">
    <source>
        <dbReference type="EMBL" id="CAE4626335.1"/>
    </source>
</evidence>
<feature type="domain" description="Protein kinase" evidence="10">
    <location>
        <begin position="55"/>
        <end position="308"/>
    </location>
</feature>
<dbReference type="Gene3D" id="1.10.510.10">
    <property type="entry name" value="Transferase(Phosphotransferase) domain 1"/>
    <property type="match status" value="1"/>
</dbReference>
<dbReference type="PROSITE" id="PS50222">
    <property type="entry name" value="EF_HAND_2"/>
    <property type="match status" value="2"/>
</dbReference>
<sequence length="562" mass="62948">MGQAHPAMSPSCLSGLKGNQAGDVLVQVDSVIARRGPIPISGRYTCSGRIEDDYTVEDKVLGSGLSGPVLLAASKVDAKQYAVKSFKKSGLSSRLRAELRNEAELYLTLDHPHVARLEMVYETDDDLQMVMEYMQGGELYDRLAQRKQYTEEGAAATAYQMLLAVAYLHAHKVAHRDLKLENFLYQDRTGDHLKLIDFGFAKFWDPTTKMSQSCGSLHYVAPEVLAHSYTTQADMWSLGIIMYMLLTGTTPFRGSEEQIAMKIKSGNPYYCSRFFKLSEQAQAFVRALLVHNPARRLTASAALEHPWVMRRNRAQDTFIGQDILASLRSFARASHFRRVVLSMMAWSLSTEDVADLREQFLFMDLDKRGTITLSELRQTLQERFHVDGAEAQALFESLDTDNDQEIEYHEFLAGVLLGRVRAHEDMLRKTFARFDRSRTGMISCQDLRSVLGDTFDGVDLKELMREADTKGDGKIDYDEFIACLYDPEPACAGPPVARSGSLRDVKPEQVGTVIDRLVAKGMSDPDSEKPVSRTASCLSGMPILLGSQLRGDKAVEPRRRKP</sequence>
<accession>A0A7S4RWQ1</accession>
<keyword evidence="7" id="KW-0106">Calcium</keyword>
<evidence type="ECO:0000256" key="6">
    <source>
        <dbReference type="ARBA" id="ARBA00022777"/>
    </source>
</evidence>
<keyword evidence="6" id="KW-0418">Kinase</keyword>
<dbReference type="InterPro" id="IPR011009">
    <property type="entry name" value="Kinase-like_dom_sf"/>
</dbReference>
<dbReference type="PROSITE" id="PS00108">
    <property type="entry name" value="PROTEIN_KINASE_ST"/>
    <property type="match status" value="1"/>
</dbReference>
<proteinExistence type="inferred from homology"/>
<dbReference type="GO" id="GO:0004674">
    <property type="term" value="F:protein serine/threonine kinase activity"/>
    <property type="evidence" value="ECO:0007669"/>
    <property type="project" value="UniProtKB-KW"/>
</dbReference>
<organism evidence="12">
    <name type="scientific">Alexandrium monilatum</name>
    <dbReference type="NCBI Taxonomy" id="311494"/>
    <lineage>
        <taxon>Eukaryota</taxon>
        <taxon>Sar</taxon>
        <taxon>Alveolata</taxon>
        <taxon>Dinophyceae</taxon>
        <taxon>Gonyaulacales</taxon>
        <taxon>Pyrocystaceae</taxon>
        <taxon>Alexandrium</taxon>
    </lineage>
</organism>
<evidence type="ECO:0000259" key="11">
    <source>
        <dbReference type="PROSITE" id="PS50222"/>
    </source>
</evidence>
<evidence type="ECO:0000256" key="8">
    <source>
        <dbReference type="ARBA" id="ARBA00022840"/>
    </source>
</evidence>
<evidence type="ECO:0000256" key="7">
    <source>
        <dbReference type="ARBA" id="ARBA00022837"/>
    </source>
</evidence>
<feature type="domain" description="EF-hand" evidence="11">
    <location>
        <begin position="455"/>
        <end position="490"/>
    </location>
</feature>
<feature type="domain" description="EF-hand" evidence="11">
    <location>
        <begin position="351"/>
        <end position="386"/>
    </location>
</feature>
<dbReference type="InterPro" id="IPR008271">
    <property type="entry name" value="Ser/Thr_kinase_AS"/>
</dbReference>
<evidence type="ECO:0000256" key="9">
    <source>
        <dbReference type="ARBA" id="ARBA00024334"/>
    </source>
</evidence>
<reference evidence="12" key="1">
    <citation type="submission" date="2021-01" db="EMBL/GenBank/DDBJ databases">
        <authorList>
            <person name="Corre E."/>
            <person name="Pelletier E."/>
            <person name="Niang G."/>
            <person name="Scheremetjew M."/>
            <person name="Finn R."/>
            <person name="Kale V."/>
            <person name="Holt S."/>
            <person name="Cochrane G."/>
            <person name="Meng A."/>
            <person name="Brown T."/>
            <person name="Cohen L."/>
        </authorList>
    </citation>
    <scope>NUCLEOTIDE SEQUENCE</scope>
    <source>
        <strain evidence="12">CCMP3105</strain>
    </source>
</reference>
<dbReference type="Gene3D" id="3.30.200.20">
    <property type="entry name" value="Phosphorylase Kinase, domain 1"/>
    <property type="match status" value="1"/>
</dbReference>
<dbReference type="PROSITE" id="PS00018">
    <property type="entry name" value="EF_HAND_1"/>
    <property type="match status" value="1"/>
</dbReference>
<dbReference type="InterPro" id="IPR050205">
    <property type="entry name" value="CDPK_Ser/Thr_kinases"/>
</dbReference>
<evidence type="ECO:0000259" key="10">
    <source>
        <dbReference type="PROSITE" id="PS50011"/>
    </source>
</evidence>
<dbReference type="FunFam" id="1.10.238.10:FF:000001">
    <property type="entry name" value="Calmodulin 1"/>
    <property type="match status" value="1"/>
</dbReference>
<evidence type="ECO:0000256" key="1">
    <source>
        <dbReference type="ARBA" id="ARBA00001946"/>
    </source>
</evidence>
<comment type="similarity">
    <text evidence="9">Belongs to the protein kinase superfamily. Ser/Thr protein kinase family. CDPK subfamily.</text>
</comment>
<name>A0A7S4RWQ1_9DINO</name>
<evidence type="ECO:0000256" key="3">
    <source>
        <dbReference type="ARBA" id="ARBA00022527"/>
    </source>
</evidence>
<dbReference type="GO" id="GO:0005524">
    <property type="term" value="F:ATP binding"/>
    <property type="evidence" value="ECO:0007669"/>
    <property type="project" value="UniProtKB-KW"/>
</dbReference>
<keyword evidence="4" id="KW-0808">Transferase</keyword>
<dbReference type="InterPro" id="IPR018247">
    <property type="entry name" value="EF_Hand_1_Ca_BS"/>
</dbReference>
<dbReference type="SUPFAM" id="SSF47473">
    <property type="entry name" value="EF-hand"/>
    <property type="match status" value="1"/>
</dbReference>
<dbReference type="SUPFAM" id="SSF56112">
    <property type="entry name" value="Protein kinase-like (PK-like)"/>
    <property type="match status" value="1"/>
</dbReference>
<comment type="cofactor">
    <cofactor evidence="1">
        <name>Mg(2+)</name>
        <dbReference type="ChEBI" id="CHEBI:18420"/>
    </cofactor>
</comment>
<keyword evidence="3" id="KW-0723">Serine/threonine-protein kinase</keyword>
<keyword evidence="5" id="KW-0547">Nucleotide-binding</keyword>
<dbReference type="InterPro" id="IPR000719">
    <property type="entry name" value="Prot_kinase_dom"/>
</dbReference>
<dbReference type="AlphaFoldDB" id="A0A7S4RWQ1"/>
<protein>
    <recommendedName>
        <fullName evidence="13">Non-specific serine/threonine protein kinase</fullName>
    </recommendedName>
</protein>
<dbReference type="InterPro" id="IPR011992">
    <property type="entry name" value="EF-hand-dom_pair"/>
</dbReference>
<keyword evidence="8" id="KW-0067">ATP-binding</keyword>
<gene>
    <name evidence="12" type="ORF">AMON00008_LOCUS41117</name>
</gene>
<dbReference type="FunFam" id="1.10.510.10:FF:000571">
    <property type="entry name" value="Maternal embryonic leucine zipper kinase"/>
    <property type="match status" value="1"/>
</dbReference>
<dbReference type="CDD" id="cd00051">
    <property type="entry name" value="EFh"/>
    <property type="match status" value="1"/>
</dbReference>
<evidence type="ECO:0008006" key="13">
    <source>
        <dbReference type="Google" id="ProtNLM"/>
    </source>
</evidence>
<evidence type="ECO:0000256" key="5">
    <source>
        <dbReference type="ARBA" id="ARBA00022741"/>
    </source>
</evidence>
<dbReference type="Pfam" id="PF13499">
    <property type="entry name" value="EF-hand_7"/>
    <property type="match status" value="2"/>
</dbReference>
<evidence type="ECO:0000256" key="4">
    <source>
        <dbReference type="ARBA" id="ARBA00022679"/>
    </source>
</evidence>
<comment type="subunit">
    <text evidence="2">Monomer.</text>
</comment>
<dbReference type="CDD" id="cd05117">
    <property type="entry name" value="STKc_CAMK"/>
    <property type="match status" value="1"/>
</dbReference>
<dbReference type="PROSITE" id="PS50011">
    <property type="entry name" value="PROTEIN_KINASE_DOM"/>
    <property type="match status" value="1"/>
</dbReference>
<dbReference type="GO" id="GO:0005509">
    <property type="term" value="F:calcium ion binding"/>
    <property type="evidence" value="ECO:0007669"/>
    <property type="project" value="InterPro"/>
</dbReference>
<dbReference type="SMART" id="SM00054">
    <property type="entry name" value="EFh"/>
    <property type="match status" value="4"/>
</dbReference>